<reference evidence="2 3" key="1">
    <citation type="journal article" date="2024" name="BMC Genomics">
        <title>De novo assembly and annotation of Popillia japonica's genome with initial clues to its potential as an invasive pest.</title>
        <authorList>
            <person name="Cucini C."/>
            <person name="Boschi S."/>
            <person name="Funari R."/>
            <person name="Cardaioli E."/>
            <person name="Iannotti N."/>
            <person name="Marturano G."/>
            <person name="Paoli F."/>
            <person name="Bruttini M."/>
            <person name="Carapelli A."/>
            <person name="Frati F."/>
            <person name="Nardi F."/>
        </authorList>
    </citation>
    <scope>NUCLEOTIDE SEQUENCE [LARGE SCALE GENOMIC DNA]</scope>
    <source>
        <strain evidence="2">DMR45628</strain>
    </source>
</reference>
<evidence type="ECO:0000259" key="1">
    <source>
        <dbReference type="Pfam" id="PF10651"/>
    </source>
</evidence>
<keyword evidence="3" id="KW-1185">Reference proteome</keyword>
<name>A0AAW1HVT6_POPJA</name>
<dbReference type="EMBL" id="JASPKY010000881">
    <property type="protein sequence ID" value="KAK9680584.1"/>
    <property type="molecule type" value="Genomic_DNA"/>
</dbReference>
<accession>A0AAW1HVT6</accession>
<feature type="domain" description="BppU N-terminal" evidence="1">
    <location>
        <begin position="68"/>
        <end position="133"/>
    </location>
</feature>
<comment type="caution">
    <text evidence="2">The sequence shown here is derived from an EMBL/GenBank/DDBJ whole genome shotgun (WGS) entry which is preliminary data.</text>
</comment>
<evidence type="ECO:0000313" key="3">
    <source>
        <dbReference type="Proteomes" id="UP001458880"/>
    </source>
</evidence>
<gene>
    <name evidence="2" type="ORF">QE152_g38955</name>
</gene>
<sequence length="299" mass="31114">MKALKTVPIQVTSKNLPIVIPVVQSDSGRSIEFVISDMAIPAEATAVLYVLKKDLNKGLINCAINNNTVTVNLTTDTLAVAGIVRCQIKVISGDDVVTTFEFALDVQGSIFDDSAAESGNEFSALIEALQKVNNLVSGVKGDAESNYRTGQINLTPANLGAAPISHASAATTYGIGTTANYGHCMTINNLTATAHENGKALGAYQGAVLKESIDALQASLNALPKFISGTVVLTISGTAGVLFTLAQLRTMFGTTEFGTNNITTVIANGDGDASSAPIMQQPDYGVMEYGLGLAQHTGR</sequence>
<evidence type="ECO:0000313" key="2">
    <source>
        <dbReference type="EMBL" id="KAK9680584.1"/>
    </source>
</evidence>
<proteinExistence type="predicted"/>
<protein>
    <recommendedName>
        <fullName evidence="1">BppU N-terminal domain-containing protein</fullName>
    </recommendedName>
</protein>
<organism evidence="2 3">
    <name type="scientific">Popillia japonica</name>
    <name type="common">Japanese beetle</name>
    <dbReference type="NCBI Taxonomy" id="7064"/>
    <lineage>
        <taxon>Eukaryota</taxon>
        <taxon>Metazoa</taxon>
        <taxon>Ecdysozoa</taxon>
        <taxon>Arthropoda</taxon>
        <taxon>Hexapoda</taxon>
        <taxon>Insecta</taxon>
        <taxon>Pterygota</taxon>
        <taxon>Neoptera</taxon>
        <taxon>Endopterygota</taxon>
        <taxon>Coleoptera</taxon>
        <taxon>Polyphaga</taxon>
        <taxon>Scarabaeiformia</taxon>
        <taxon>Scarabaeidae</taxon>
        <taxon>Rutelinae</taxon>
        <taxon>Popillia</taxon>
    </lineage>
</organism>
<dbReference type="InterPro" id="IPR018913">
    <property type="entry name" value="BppU_N"/>
</dbReference>
<dbReference type="Proteomes" id="UP001458880">
    <property type="component" value="Unassembled WGS sequence"/>
</dbReference>
<dbReference type="Pfam" id="PF10651">
    <property type="entry name" value="BppU_N"/>
    <property type="match status" value="1"/>
</dbReference>
<dbReference type="AlphaFoldDB" id="A0AAW1HVT6"/>